<dbReference type="PROSITE" id="PS50011">
    <property type="entry name" value="PROTEIN_KINASE_DOM"/>
    <property type="match status" value="2"/>
</dbReference>
<dbReference type="Gene3D" id="1.10.510.10">
    <property type="entry name" value="Transferase(Phosphotransferase) domain 1"/>
    <property type="match status" value="2"/>
</dbReference>
<keyword evidence="3 7" id="KW-0418">Kinase</keyword>
<keyword evidence="2" id="KW-0547">Nucleotide-binding</keyword>
<protein>
    <submittedName>
        <fullName evidence="7">BREX system serine/threonine kinase PglW</fullName>
    </submittedName>
</protein>
<dbReference type="NCBIfam" id="NF033442">
    <property type="entry name" value="BREX_PglW"/>
    <property type="match status" value="1"/>
</dbReference>
<dbReference type="SMART" id="SM00220">
    <property type="entry name" value="S_TKc"/>
    <property type="match status" value="1"/>
</dbReference>
<evidence type="ECO:0000313" key="7">
    <source>
        <dbReference type="EMBL" id="NVM96156.1"/>
    </source>
</evidence>
<dbReference type="PROSITE" id="PS50965">
    <property type="entry name" value="NERD"/>
    <property type="match status" value="1"/>
</dbReference>
<feature type="domain" description="Protein kinase" evidence="5">
    <location>
        <begin position="525"/>
        <end position="776"/>
    </location>
</feature>
<name>A0A7Y7IIM7_9MICC</name>
<dbReference type="EMBL" id="JAAMFM010000025">
    <property type="protein sequence ID" value="NVM96156.1"/>
    <property type="molecule type" value="Genomic_DNA"/>
</dbReference>
<evidence type="ECO:0000259" key="6">
    <source>
        <dbReference type="PROSITE" id="PS50965"/>
    </source>
</evidence>
<evidence type="ECO:0000256" key="1">
    <source>
        <dbReference type="ARBA" id="ARBA00022679"/>
    </source>
</evidence>
<keyword evidence="1" id="KW-0808">Transferase</keyword>
<proteinExistence type="predicted"/>
<evidence type="ECO:0000256" key="2">
    <source>
        <dbReference type="ARBA" id="ARBA00022741"/>
    </source>
</evidence>
<dbReference type="SUPFAM" id="SSF56112">
    <property type="entry name" value="Protein kinase-like (PK-like)"/>
    <property type="match status" value="2"/>
</dbReference>
<comment type="caution">
    <text evidence="7">The sequence shown here is derived from an EMBL/GenBank/DDBJ whole genome shotgun (WGS) entry which is preliminary data.</text>
</comment>
<dbReference type="PANTHER" id="PTHR43289">
    <property type="entry name" value="MITOGEN-ACTIVATED PROTEIN KINASE KINASE KINASE 20-RELATED"/>
    <property type="match status" value="1"/>
</dbReference>
<evidence type="ECO:0000256" key="4">
    <source>
        <dbReference type="ARBA" id="ARBA00022840"/>
    </source>
</evidence>
<dbReference type="PANTHER" id="PTHR43289:SF34">
    <property type="entry name" value="SERINE_THREONINE-PROTEIN KINASE YBDM-RELATED"/>
    <property type="match status" value="1"/>
</dbReference>
<gene>
    <name evidence="7" type="primary">pglW</name>
    <name evidence="7" type="ORF">G6034_14850</name>
</gene>
<organism evidence="7 8">
    <name type="scientific">Arthrobacter wenxiniae</name>
    <dbReference type="NCBI Taxonomy" id="2713570"/>
    <lineage>
        <taxon>Bacteria</taxon>
        <taxon>Bacillati</taxon>
        <taxon>Actinomycetota</taxon>
        <taxon>Actinomycetes</taxon>
        <taxon>Micrococcales</taxon>
        <taxon>Micrococcaceae</taxon>
        <taxon>Arthrobacter</taxon>
    </lineage>
</organism>
<dbReference type="RefSeq" id="WP_176635881.1">
    <property type="nucleotide sequence ID" value="NZ_JAAMFM010000025.1"/>
</dbReference>
<evidence type="ECO:0000259" key="5">
    <source>
        <dbReference type="PROSITE" id="PS50011"/>
    </source>
</evidence>
<dbReference type="InterPro" id="IPR011009">
    <property type="entry name" value="Kinase-like_dom_sf"/>
</dbReference>
<feature type="domain" description="NERD" evidence="6">
    <location>
        <begin position="12"/>
        <end position="126"/>
    </location>
</feature>
<keyword evidence="4" id="KW-0067">ATP-binding</keyword>
<dbReference type="GO" id="GO:0005524">
    <property type="term" value="F:ATP binding"/>
    <property type="evidence" value="ECO:0007669"/>
    <property type="project" value="UniProtKB-KW"/>
</dbReference>
<feature type="domain" description="Protein kinase" evidence="5">
    <location>
        <begin position="177"/>
        <end position="496"/>
    </location>
</feature>
<dbReference type="InterPro" id="IPR049832">
    <property type="entry name" value="BREX_PglW"/>
</dbReference>
<dbReference type="InterPro" id="IPR000719">
    <property type="entry name" value="Prot_kinase_dom"/>
</dbReference>
<evidence type="ECO:0000256" key="3">
    <source>
        <dbReference type="ARBA" id="ARBA00022777"/>
    </source>
</evidence>
<dbReference type="Pfam" id="PF00069">
    <property type="entry name" value="Pkinase"/>
    <property type="match status" value="2"/>
</dbReference>
<evidence type="ECO:0000313" key="8">
    <source>
        <dbReference type="Proteomes" id="UP000543556"/>
    </source>
</evidence>
<dbReference type="Proteomes" id="UP000543556">
    <property type="component" value="Unassembled WGS sequence"/>
</dbReference>
<dbReference type="GO" id="GO:0004674">
    <property type="term" value="F:protein serine/threonine kinase activity"/>
    <property type="evidence" value="ECO:0007669"/>
    <property type="project" value="TreeGrafter"/>
</dbReference>
<accession>A0A7Y7IIM7</accession>
<dbReference type="Pfam" id="PF08378">
    <property type="entry name" value="NERD"/>
    <property type="match status" value="1"/>
</dbReference>
<dbReference type="InterPro" id="IPR011528">
    <property type="entry name" value="NERD"/>
</dbReference>
<reference evidence="7 8" key="1">
    <citation type="submission" date="2020-02" db="EMBL/GenBank/DDBJ databases">
        <title>Genome sequence of strain AETb3-4.</title>
        <authorList>
            <person name="Gao J."/>
            <person name="Zhang X."/>
        </authorList>
    </citation>
    <scope>NUCLEOTIDE SEQUENCE [LARGE SCALE GENOMIC DNA]</scope>
    <source>
        <strain evidence="7 8">AETb3-4</strain>
    </source>
</reference>
<keyword evidence="8" id="KW-1185">Reference proteome</keyword>
<sequence>MEQDRWIDVSDSQFPHEVEGLNYLKGKIPDQSPYRVWSNFEFRDGRGGWHEVDALLLGRGGLHLLELKYYSGRLAGSDTQWLRDGKRAEASPLLLARRKAQYLASKLKDALRDWASEKGVTVDERSIVPFVNQAVFLHHPNFICDLPASAALGLYGLDEAETTSHLPGISDLIAEEPRVDRAIGQNQEAILVQLMARIGLVQRREREAGSWVIEDGAVDEGPGWQDWRGYHKVAKQEAVRIRFQTTPPGTAQSTASRNYNIAEHEFRLMSRLSHDGLLRPRDLIDSELGVGLVYDYPDGMQRLDLWLAEQSNGVPLEQRVSIIRQLAEALDYAHRNQVAHRGLGPKAVWVKTVHGQPKVLIGDWQSAGLATNQALTGLSGDGVTSLLDIRPDPNQADAWLTEAFEAPEGRWKAGTADRIGVDVFALGALSYYILSSQRPAGSAAALRERLRNQHGLDLSLDLPEVSPSIRNAVLTATKPAPSERFDDVGKFLDALLATAGAGADVAEELDPVDAVPGAALADGRFTVVRRLGRGSTAIGLLVTDTHDGGAQRVLKVALDGKAGHRLQDEAAVLHAVSGSRLVKIVEGPISVGERSALVLESAGDETLSQLLRERKRLSLDLLERLGLDLLDALVQLDKAGVDHRDIKPGNLGVRAERSGKHLVLFDFSLSRAAASDLTAGTPPYVDPFLGGVRSRFDSAAERYSAAVVLFEMAAGHTPYYGDPLADPSAVNDDLTINPGDFDRAVQQRLTAFFHTALARNAKDRYDTAADMLTQWRLAFPSDATTAPENAEELVENAKLDTPLEVSGLSARALSGIEPLQITTVGELMTVDPVRLNALRGVALTTKRELSKRALAWRTKFANSELESASGLTHLPSVLALSEELVEASGGRKAVQSRSVAGLILGTFGEVDAFATQAQLGANLPNPVTAAGANQLVGKLQTSWAANTQVLGYLSHLSEVVNQRMTALGGVATIAELTESVLAETAVASQRTERMERLARGLLRIIVDRQRALKRADAGGDPLELRRRDGSAVLIARETALLDLAERLGREADTLIGASAAQPVVVPAARVESKLTAIVRDAGIEDVLLLMERARLASLAAGTSRRASASGAGELHTRDLTQAEAVAICLRGVAGPQRLTAREIVDRVSVRFPAVPTLPTSGRLQELLREANVDLVRDPDSGTFGAPTVVDANSSTASRFGTATHLGGGMLAGAAAESRLRESITQRSFVALGVRADRSENLASRLEIDFNAHRIDVTALLLDELQSLAQKDGFPSWDALVRADALPDNDRATRGVAAAINLAMPAVESAIASAITYDHGDESRPVIIVEASPLARYGHIDLIRKWSDLATSRNQAVWVLVPQLGANQGPLVDGISVQTSPNQYFRIDTTWIDEHIEFDPASVEGATA</sequence>